<evidence type="ECO:0000313" key="4">
    <source>
        <dbReference type="Proteomes" id="UP001388673"/>
    </source>
</evidence>
<accession>A0AAW0Z2I1</accession>
<dbReference type="PANTHER" id="PTHR16161">
    <property type="entry name" value="TRANSCRIPTIONAL PROTEIN SWT1"/>
    <property type="match status" value="1"/>
</dbReference>
<keyword evidence="4" id="KW-1185">Reference proteome</keyword>
<dbReference type="SUPFAM" id="SSF88723">
    <property type="entry name" value="PIN domain-like"/>
    <property type="match status" value="1"/>
</dbReference>
<organism evidence="3 4">
    <name type="scientific">Kwoniella newhampshirensis</name>
    <dbReference type="NCBI Taxonomy" id="1651941"/>
    <lineage>
        <taxon>Eukaryota</taxon>
        <taxon>Fungi</taxon>
        <taxon>Dikarya</taxon>
        <taxon>Basidiomycota</taxon>
        <taxon>Agaricomycotina</taxon>
        <taxon>Tremellomycetes</taxon>
        <taxon>Tremellales</taxon>
        <taxon>Cryptococcaceae</taxon>
        <taxon>Kwoniella</taxon>
    </lineage>
</organism>
<feature type="compositionally biased region" description="Low complexity" evidence="1">
    <location>
        <begin position="345"/>
        <end position="381"/>
    </location>
</feature>
<dbReference type="Pfam" id="PF13638">
    <property type="entry name" value="PIN_4"/>
    <property type="match status" value="1"/>
</dbReference>
<protein>
    <recommendedName>
        <fullName evidence="2">PIN domain-containing protein</fullName>
    </recommendedName>
</protein>
<reference evidence="3 4" key="1">
    <citation type="journal article" date="2024" name="bioRxiv">
        <title>Comparative genomics of Cryptococcus and Kwoniella reveals pathogenesis evolution and contrasting karyotype dynamics via intercentromeric recombination or chromosome fusion.</title>
        <authorList>
            <person name="Coelho M.A."/>
            <person name="David-Palma M."/>
            <person name="Shea T."/>
            <person name="Bowers K."/>
            <person name="McGinley-Smith S."/>
            <person name="Mohammad A.W."/>
            <person name="Gnirke A."/>
            <person name="Yurkov A.M."/>
            <person name="Nowrousian M."/>
            <person name="Sun S."/>
            <person name="Cuomo C.A."/>
            <person name="Heitman J."/>
        </authorList>
    </citation>
    <scope>NUCLEOTIDE SEQUENCE [LARGE SCALE GENOMIC DNA]</scope>
    <source>
        <strain evidence="3 4">CBS 13917</strain>
    </source>
</reference>
<dbReference type="Proteomes" id="UP001388673">
    <property type="component" value="Unassembled WGS sequence"/>
</dbReference>
<dbReference type="InterPro" id="IPR029060">
    <property type="entry name" value="PIN-like_dom_sf"/>
</dbReference>
<sequence>MVLPHNETFQAVDFITPSSVNIQEGLGAEMMIGEVEEEMIWEPEISTSQPLHYLAVDTNIFISHFNLFRTIHALLFGLKQSPLLLLIPSTVIYELDHLKASTDRPEPDSPITVGRLVRTATSWLLEVERTRREKKKGVLRCQSLRERYDPTIKERGSADDRILDCCLHFQETGGDVVLWTDDKNLSVKAETNHIPTIGGRHSSLYSILKGCGADLPEKLWRQVAELGEGELPEVEEGIDHLDGDVDMDMDMEINDDGNIEPYHDYHSHPGPVQLATSLLSYDEERKYPYLVPATEPALASLSPSPFSPSQEFLICSPSKIDSTTALTFASPTRSPILGSSPATPIPMSRSPSIINPSPSPLVSSRTTSPIKSIPTSTSTTPAQNSIPSRLLLTSLQLSFLPATRHLLALTRTRGLTESDTTSSIPTSNIMPTLIRSLTALDTMMISDGHLADSEQRITILRSIASIRLIKDFIEYHQELNMKSRGGKRRPRSGEVVDSLKVLVDSFSQSGVGGGVELKEMIEEVERLG</sequence>
<dbReference type="CDD" id="cd18727">
    <property type="entry name" value="PIN_Swt1-like"/>
    <property type="match status" value="1"/>
</dbReference>
<dbReference type="InterPro" id="IPR002716">
    <property type="entry name" value="PIN_dom"/>
</dbReference>
<dbReference type="AlphaFoldDB" id="A0AAW0Z2I1"/>
<gene>
    <name evidence="3" type="ORF">IAR55_001567</name>
</gene>
<dbReference type="InterPro" id="IPR052626">
    <property type="entry name" value="SWT1_Regulator"/>
</dbReference>
<dbReference type="GeneID" id="92178826"/>
<comment type="caution">
    <text evidence="3">The sequence shown here is derived from an EMBL/GenBank/DDBJ whole genome shotgun (WGS) entry which is preliminary data.</text>
</comment>
<evidence type="ECO:0000313" key="3">
    <source>
        <dbReference type="EMBL" id="KAK8864320.1"/>
    </source>
</evidence>
<proteinExistence type="predicted"/>
<dbReference type="SMART" id="SM00670">
    <property type="entry name" value="PINc"/>
    <property type="match status" value="1"/>
</dbReference>
<evidence type="ECO:0000256" key="1">
    <source>
        <dbReference type="SAM" id="MobiDB-lite"/>
    </source>
</evidence>
<dbReference type="Gene3D" id="3.40.50.1010">
    <property type="entry name" value="5'-nuclease"/>
    <property type="match status" value="1"/>
</dbReference>
<name>A0AAW0Z2I1_9TREE</name>
<feature type="domain" description="PIN" evidence="2">
    <location>
        <begin position="52"/>
        <end position="187"/>
    </location>
</feature>
<dbReference type="GO" id="GO:0004540">
    <property type="term" value="F:RNA nuclease activity"/>
    <property type="evidence" value="ECO:0007669"/>
    <property type="project" value="UniProtKB-ARBA"/>
</dbReference>
<dbReference type="PANTHER" id="PTHR16161:SF0">
    <property type="entry name" value="TRANSCRIPTIONAL PROTEIN SWT1"/>
    <property type="match status" value="1"/>
</dbReference>
<dbReference type="RefSeq" id="XP_066804616.1">
    <property type="nucleotide sequence ID" value="XM_066944693.1"/>
</dbReference>
<dbReference type="EMBL" id="JBCAWK010000003">
    <property type="protein sequence ID" value="KAK8864320.1"/>
    <property type="molecule type" value="Genomic_DNA"/>
</dbReference>
<dbReference type="KEGG" id="kne:92178826"/>
<feature type="region of interest" description="Disordered" evidence="1">
    <location>
        <begin position="331"/>
        <end position="384"/>
    </location>
</feature>
<evidence type="ECO:0000259" key="2">
    <source>
        <dbReference type="SMART" id="SM00670"/>
    </source>
</evidence>
<dbReference type="GO" id="GO:0005634">
    <property type="term" value="C:nucleus"/>
    <property type="evidence" value="ECO:0007669"/>
    <property type="project" value="TreeGrafter"/>
</dbReference>